<dbReference type="EMBL" id="JAKXMK010000010">
    <property type="protein sequence ID" value="MCH6166497.1"/>
    <property type="molecule type" value="Genomic_DNA"/>
</dbReference>
<gene>
    <name evidence="1" type="ORF">MMF94_12465</name>
</gene>
<name>A0ABS9TD82_9PSEU</name>
<reference evidence="1 2" key="1">
    <citation type="submission" date="2022-03" db="EMBL/GenBank/DDBJ databases">
        <title>Pseudonocardia alaer sp. nov., a novel actinomycete isolated from reed forest soil.</title>
        <authorList>
            <person name="Wang L."/>
        </authorList>
    </citation>
    <scope>NUCLEOTIDE SEQUENCE [LARGE SCALE GENOMIC DNA]</scope>
    <source>
        <strain evidence="1 2">Y-16303</strain>
    </source>
</reference>
<sequence length="44" mass="4855">VLAEQTDEWAEQRRYMGVEVLAKARRTPQPATGQEVVTPTAISA</sequence>
<comment type="caution">
    <text evidence="1">The sequence shown here is derived from an EMBL/GenBank/DDBJ whole genome shotgun (WGS) entry which is preliminary data.</text>
</comment>
<accession>A0ABS9TD82</accession>
<evidence type="ECO:0000313" key="1">
    <source>
        <dbReference type="EMBL" id="MCH6166497.1"/>
    </source>
</evidence>
<evidence type="ECO:0000313" key="2">
    <source>
        <dbReference type="Proteomes" id="UP001299970"/>
    </source>
</evidence>
<protein>
    <submittedName>
        <fullName evidence="1">IS256 family transposase</fullName>
    </submittedName>
</protein>
<keyword evidence="2" id="KW-1185">Reference proteome</keyword>
<proteinExistence type="predicted"/>
<organism evidence="1 2">
    <name type="scientific">Pseudonocardia alaniniphila</name>
    <dbReference type="NCBI Taxonomy" id="75291"/>
    <lineage>
        <taxon>Bacteria</taxon>
        <taxon>Bacillati</taxon>
        <taxon>Actinomycetota</taxon>
        <taxon>Actinomycetes</taxon>
        <taxon>Pseudonocardiales</taxon>
        <taxon>Pseudonocardiaceae</taxon>
        <taxon>Pseudonocardia</taxon>
    </lineage>
</organism>
<feature type="non-terminal residue" evidence="1">
    <location>
        <position position="1"/>
    </location>
</feature>
<dbReference type="Proteomes" id="UP001299970">
    <property type="component" value="Unassembled WGS sequence"/>
</dbReference>